<proteinExistence type="predicted"/>
<keyword evidence="3" id="KW-1185">Reference proteome</keyword>
<feature type="signal peptide" evidence="1">
    <location>
        <begin position="1"/>
        <end position="19"/>
    </location>
</feature>
<sequence>MKKLLLSTFLVFAFFVSEAQILNRIKNKVEEKVANKAVEALEGKTEKEAKSASTNEDATVEPTAAAGRALPVFDFKAGANVIFEDSFVNDSVGPMPHYWKSSGSGAVVNFPGVDGKWLLLNEFTTYKLDTLISLPENFTIEFDILTRSDQAKDLHAFVFGLAKDNSVAGYEDNISTKTTIHYWNEEIINYSTDTKVYNTIDFDLKSHGNRVMHVSINVQGKLMQVYLDKVKVLDTEMLSPSAARYFYFNPSTRIDNDAQLAVGNFRIAQ</sequence>
<dbReference type="EMBL" id="JBBVGT010000001">
    <property type="protein sequence ID" value="MFB5944421.1"/>
    <property type="molecule type" value="Genomic_DNA"/>
</dbReference>
<evidence type="ECO:0000313" key="2">
    <source>
        <dbReference type="EMBL" id="MFB5944421.1"/>
    </source>
</evidence>
<keyword evidence="1" id="KW-0732">Signal</keyword>
<protein>
    <submittedName>
        <fullName evidence="2">Uncharacterized protein</fullName>
    </submittedName>
</protein>
<gene>
    <name evidence="2" type="ORF">WKR92_01105</name>
</gene>
<evidence type="ECO:0000256" key="1">
    <source>
        <dbReference type="SAM" id="SignalP"/>
    </source>
</evidence>
<dbReference type="RefSeq" id="WP_375556002.1">
    <property type="nucleotide sequence ID" value="NZ_JBBVGT010000001.1"/>
</dbReference>
<dbReference type="Proteomes" id="UP001580928">
    <property type="component" value="Unassembled WGS sequence"/>
</dbReference>
<comment type="caution">
    <text evidence="2">The sequence shown here is derived from an EMBL/GenBank/DDBJ whole genome shotgun (WGS) entry which is preliminary data.</text>
</comment>
<evidence type="ECO:0000313" key="3">
    <source>
        <dbReference type="Proteomes" id="UP001580928"/>
    </source>
</evidence>
<reference evidence="2 3" key="1">
    <citation type="submission" date="2024-04" db="EMBL/GenBank/DDBJ databases">
        <title>Albibacterium profundi sp. nov., isolated from sediment of the Challenger Deep of Mariana Trench.</title>
        <authorList>
            <person name="Wang Y."/>
        </authorList>
    </citation>
    <scope>NUCLEOTIDE SEQUENCE [LARGE SCALE GENOMIC DNA]</scope>
    <source>
        <strain evidence="2 3">RHL897</strain>
    </source>
</reference>
<organism evidence="2 3">
    <name type="scientific">Albibacterium profundi</name>
    <dbReference type="NCBI Taxonomy" id="3134906"/>
    <lineage>
        <taxon>Bacteria</taxon>
        <taxon>Pseudomonadati</taxon>
        <taxon>Bacteroidota</taxon>
        <taxon>Sphingobacteriia</taxon>
        <taxon>Sphingobacteriales</taxon>
        <taxon>Sphingobacteriaceae</taxon>
        <taxon>Albibacterium</taxon>
    </lineage>
</organism>
<feature type="chain" id="PRO_5047223427" evidence="1">
    <location>
        <begin position="20"/>
        <end position="269"/>
    </location>
</feature>
<accession>A0ABV5CAC3</accession>
<name>A0ABV5CAC3_9SPHI</name>